<dbReference type="EMBL" id="QGNW01000053">
    <property type="protein sequence ID" value="RVX06034.1"/>
    <property type="molecule type" value="Genomic_DNA"/>
</dbReference>
<comment type="caution">
    <text evidence="2">The sequence shown here is derived from an EMBL/GenBank/DDBJ whole genome shotgun (WGS) entry which is preliminary data.</text>
</comment>
<dbReference type="InterPro" id="IPR019734">
    <property type="entry name" value="TPR_rpt"/>
</dbReference>
<evidence type="ECO:0000313" key="3">
    <source>
        <dbReference type="Proteomes" id="UP000288805"/>
    </source>
</evidence>
<dbReference type="Gene3D" id="1.25.40.10">
    <property type="entry name" value="Tetratricopeptide repeat domain"/>
    <property type="match status" value="2"/>
</dbReference>
<reference evidence="2 3" key="1">
    <citation type="journal article" date="2018" name="PLoS Genet.">
        <title>Population sequencing reveals clonal diversity and ancestral inbreeding in the grapevine cultivar Chardonnay.</title>
        <authorList>
            <person name="Roach M.J."/>
            <person name="Johnson D.L."/>
            <person name="Bohlmann J."/>
            <person name="van Vuuren H.J."/>
            <person name="Jones S.J."/>
            <person name="Pretorius I.S."/>
            <person name="Schmidt S.A."/>
            <person name="Borneman A.R."/>
        </authorList>
    </citation>
    <scope>NUCLEOTIDE SEQUENCE [LARGE SCALE GENOMIC DNA]</scope>
    <source>
        <strain evidence="3">cv. Chardonnay</strain>
        <tissue evidence="2">Leaf</tissue>
    </source>
</reference>
<feature type="compositionally biased region" description="Polar residues" evidence="1">
    <location>
        <begin position="141"/>
        <end position="152"/>
    </location>
</feature>
<dbReference type="Pfam" id="PF13432">
    <property type="entry name" value="TPR_16"/>
    <property type="match status" value="1"/>
</dbReference>
<gene>
    <name evidence="2" type="primary">TTL1_1</name>
    <name evidence="2" type="ORF">CK203_018675</name>
</gene>
<dbReference type="Proteomes" id="UP000288805">
    <property type="component" value="Unassembled WGS sequence"/>
</dbReference>
<dbReference type="PANTHER" id="PTHR46050:SF11">
    <property type="entry name" value="THIOREDOXIN DOMAIN-CONTAINING PROTEIN"/>
    <property type="match status" value="1"/>
</dbReference>
<dbReference type="Pfam" id="PF13431">
    <property type="entry name" value="TPR_17"/>
    <property type="match status" value="1"/>
</dbReference>
<proteinExistence type="predicted"/>
<dbReference type="SMART" id="SM00028">
    <property type="entry name" value="TPR"/>
    <property type="match status" value="4"/>
</dbReference>
<evidence type="ECO:0000256" key="1">
    <source>
        <dbReference type="SAM" id="MobiDB-lite"/>
    </source>
</evidence>
<protein>
    <submittedName>
        <fullName evidence="2">TPR repeat-containing thioredoxin TTL1</fullName>
    </submittedName>
</protein>
<name>A0A438JAP8_VITVI</name>
<dbReference type="SUPFAM" id="SSF48452">
    <property type="entry name" value="TPR-like"/>
    <property type="match status" value="2"/>
</dbReference>
<dbReference type="PANTHER" id="PTHR46050">
    <property type="entry name" value="TPR REPEAT-CONTAINING THIOREDOXIN"/>
    <property type="match status" value="1"/>
</dbReference>
<dbReference type="InterPro" id="IPR044534">
    <property type="entry name" value="TTL1-4"/>
</dbReference>
<feature type="region of interest" description="Disordered" evidence="1">
    <location>
        <begin position="141"/>
        <end position="184"/>
    </location>
</feature>
<evidence type="ECO:0000313" key="2">
    <source>
        <dbReference type="EMBL" id="RVX06034.1"/>
    </source>
</evidence>
<dbReference type="InterPro" id="IPR011990">
    <property type="entry name" value="TPR-like_helical_dom_sf"/>
</dbReference>
<sequence>MVGFVPARNLILAGPPKGKRRLCLATHMASLHSMDFDHFHDFHPKTPLLPSFKFIFLQMGVNAGFGCDFFRLLPFRCSAMGFDSGRLVVSSSKFSVSSKKQKYWSNNIVGNATRFLIALKPIAGNGQEKISISGFRDSRTSNSGNLKYQNSGKDFGGLTRHPNVNTRKDVKGKMGLGAPEPSQSSKNVLGFGGCNYGHGSIMKGVKNVENLSNVCEVSRSKALAEKPNCRVVPHFESVENLKMQETKNYRRGRYMEAISFYDKAIALNCQNAACHNNKAAALAGLGKFTEALESACRRSIVIHRILVLITDWEPSIQLFMIDYLPLRACGFRPREREDVSLKYGLGRVNEAKWHVKLSGHDLGSEAMQRLLHLEVHLTNMQKARKVQDWDHVLKESTLSIEAGADASNQNSEESKSRKAGEEAQCLLIIETQINLYLGRFEEGVLAAEQAVNLHSSSKSLMWLRKARGVADARKAGNEFYKTGKYLEACSVYGQGLQHDPTNCVLLCNRAACRSKLGQWETAIDDCNAALRNRPDYSKALLRRAYSNVRLERWEESLRDYSVLSKEMPGDHVIADALLQVQMELKKAKGAGAYNIELWPLRS</sequence>
<accession>A0A438JAP8</accession>
<dbReference type="AlphaFoldDB" id="A0A438JAP8"/>
<organism evidence="2 3">
    <name type="scientific">Vitis vinifera</name>
    <name type="common">Grape</name>
    <dbReference type="NCBI Taxonomy" id="29760"/>
    <lineage>
        <taxon>Eukaryota</taxon>
        <taxon>Viridiplantae</taxon>
        <taxon>Streptophyta</taxon>
        <taxon>Embryophyta</taxon>
        <taxon>Tracheophyta</taxon>
        <taxon>Spermatophyta</taxon>
        <taxon>Magnoliopsida</taxon>
        <taxon>eudicotyledons</taxon>
        <taxon>Gunneridae</taxon>
        <taxon>Pentapetalae</taxon>
        <taxon>rosids</taxon>
        <taxon>Vitales</taxon>
        <taxon>Vitaceae</taxon>
        <taxon>Viteae</taxon>
        <taxon>Vitis</taxon>
    </lineage>
</organism>